<dbReference type="CDD" id="cd08023">
    <property type="entry name" value="GH16_laminarinase_like"/>
    <property type="match status" value="1"/>
</dbReference>
<evidence type="ECO:0000256" key="2">
    <source>
        <dbReference type="SAM" id="SignalP"/>
    </source>
</evidence>
<comment type="similarity">
    <text evidence="1">Belongs to the glycosyl hydrolase 16 family.</text>
</comment>
<evidence type="ECO:0000313" key="5">
    <source>
        <dbReference type="Proteomes" id="UP000321513"/>
    </source>
</evidence>
<dbReference type="PANTHER" id="PTHR10963">
    <property type="entry name" value="GLYCOSYL HYDROLASE-RELATED"/>
    <property type="match status" value="1"/>
</dbReference>
<dbReference type="PANTHER" id="PTHR10963:SF55">
    <property type="entry name" value="GLYCOSIDE HYDROLASE FAMILY 16 PROTEIN"/>
    <property type="match status" value="1"/>
</dbReference>
<dbReference type="InterPro" id="IPR050546">
    <property type="entry name" value="Glycosyl_Hydrlase_16"/>
</dbReference>
<dbReference type="InterPro" id="IPR013320">
    <property type="entry name" value="ConA-like_dom_sf"/>
</dbReference>
<feature type="chain" id="PRO_5022060800" description="GH16 domain-containing protein" evidence="2">
    <location>
        <begin position="26"/>
        <end position="281"/>
    </location>
</feature>
<dbReference type="GO" id="GO:0005975">
    <property type="term" value="P:carbohydrate metabolic process"/>
    <property type="evidence" value="ECO:0007669"/>
    <property type="project" value="InterPro"/>
</dbReference>
<keyword evidence="2" id="KW-0732">Signal</keyword>
<keyword evidence="5" id="KW-1185">Reference proteome</keyword>
<dbReference type="GO" id="GO:0004553">
    <property type="term" value="F:hydrolase activity, hydrolyzing O-glycosyl compounds"/>
    <property type="evidence" value="ECO:0007669"/>
    <property type="project" value="InterPro"/>
</dbReference>
<accession>A0A512BAB1</accession>
<dbReference type="AlphaFoldDB" id="A0A512BAB1"/>
<feature type="domain" description="GH16" evidence="3">
    <location>
        <begin position="20"/>
        <end position="281"/>
    </location>
</feature>
<dbReference type="EMBL" id="BJYT01000004">
    <property type="protein sequence ID" value="GEO08891.1"/>
    <property type="molecule type" value="Genomic_DNA"/>
</dbReference>
<evidence type="ECO:0000259" key="3">
    <source>
        <dbReference type="PROSITE" id="PS51762"/>
    </source>
</evidence>
<dbReference type="Pfam" id="PF00722">
    <property type="entry name" value="Glyco_hydro_16"/>
    <property type="match status" value="1"/>
</dbReference>
<gene>
    <name evidence="4" type="ORF">SAE01_13870</name>
</gene>
<name>A0A512BAB1_9BACT</name>
<reference evidence="4 5" key="1">
    <citation type="submission" date="2019-07" db="EMBL/GenBank/DDBJ databases">
        <title>Whole genome shotgun sequence of Segetibacter aerophilus NBRC 106135.</title>
        <authorList>
            <person name="Hosoyama A."/>
            <person name="Uohara A."/>
            <person name="Ohji S."/>
            <person name="Ichikawa N."/>
        </authorList>
    </citation>
    <scope>NUCLEOTIDE SEQUENCE [LARGE SCALE GENOMIC DNA]</scope>
    <source>
        <strain evidence="4 5">NBRC 106135</strain>
    </source>
</reference>
<dbReference type="Gene3D" id="2.60.120.200">
    <property type="match status" value="1"/>
</dbReference>
<dbReference type="InterPro" id="IPR000757">
    <property type="entry name" value="Beta-glucanase-like"/>
</dbReference>
<dbReference type="SUPFAM" id="SSF49899">
    <property type="entry name" value="Concanavalin A-like lectins/glucanases"/>
    <property type="match status" value="1"/>
</dbReference>
<proteinExistence type="inferred from homology"/>
<sequence length="281" mass="32024">MRLLVRLLFFIVLLTLNVSAVQAQATSSGWKLAWSDEFNYSGLPDSTKWGYEQGFVRNNEKQYYTYKRKENAFVENGVLTITAKKEIYPNRDFSSTSSAWQKKDSLASYTSAALITLGKASWKFGKIEVRAKIPRGLGVWPAIWMLGNNVSEVGWPLSGEIDIMEFVGHDSSSIHGTMHYADPITKKHLQSGNKIVVSQPFNDFHTYSAEWNNEEMRCLFDGRVYHTFPLNKAGEDLSNAFRKPFYLLINFALGGSWGKTIDDAVLPQKFIVDYVRVYQKE</sequence>
<dbReference type="Proteomes" id="UP000321513">
    <property type="component" value="Unassembled WGS sequence"/>
</dbReference>
<dbReference type="OrthoDB" id="9809583at2"/>
<evidence type="ECO:0000313" key="4">
    <source>
        <dbReference type="EMBL" id="GEO08891.1"/>
    </source>
</evidence>
<organism evidence="4 5">
    <name type="scientific">Segetibacter aerophilus</name>
    <dbReference type="NCBI Taxonomy" id="670293"/>
    <lineage>
        <taxon>Bacteria</taxon>
        <taxon>Pseudomonadati</taxon>
        <taxon>Bacteroidota</taxon>
        <taxon>Chitinophagia</taxon>
        <taxon>Chitinophagales</taxon>
        <taxon>Chitinophagaceae</taxon>
        <taxon>Segetibacter</taxon>
    </lineage>
</organism>
<dbReference type="PROSITE" id="PS51762">
    <property type="entry name" value="GH16_2"/>
    <property type="match status" value="1"/>
</dbReference>
<comment type="caution">
    <text evidence="4">The sequence shown here is derived from an EMBL/GenBank/DDBJ whole genome shotgun (WGS) entry which is preliminary data.</text>
</comment>
<feature type="signal peptide" evidence="2">
    <location>
        <begin position="1"/>
        <end position="25"/>
    </location>
</feature>
<protein>
    <recommendedName>
        <fullName evidence="3">GH16 domain-containing protein</fullName>
    </recommendedName>
</protein>
<evidence type="ECO:0000256" key="1">
    <source>
        <dbReference type="ARBA" id="ARBA00006865"/>
    </source>
</evidence>
<dbReference type="RefSeq" id="WP_147202955.1">
    <property type="nucleotide sequence ID" value="NZ_BJYT01000004.1"/>
</dbReference>